<keyword evidence="1" id="KW-0812">Transmembrane</keyword>
<protein>
    <submittedName>
        <fullName evidence="3">Phosphatase PAP2 family protein</fullName>
    </submittedName>
</protein>
<gene>
    <name evidence="3" type="ORF">JJE72_17425</name>
</gene>
<accession>A0ABS1K8R0</accession>
<evidence type="ECO:0000256" key="1">
    <source>
        <dbReference type="SAM" id="Phobius"/>
    </source>
</evidence>
<keyword evidence="1" id="KW-0472">Membrane</keyword>
<keyword evidence="4" id="KW-1185">Reference proteome</keyword>
<organism evidence="3 4">
    <name type="scientific">Sinomonas cellulolyticus</name>
    <dbReference type="NCBI Taxonomy" id="2801916"/>
    <lineage>
        <taxon>Bacteria</taxon>
        <taxon>Bacillati</taxon>
        <taxon>Actinomycetota</taxon>
        <taxon>Actinomycetes</taxon>
        <taxon>Micrococcales</taxon>
        <taxon>Micrococcaceae</taxon>
        <taxon>Sinomonas</taxon>
    </lineage>
</organism>
<dbReference type="Proteomes" id="UP000639051">
    <property type="component" value="Unassembled WGS sequence"/>
</dbReference>
<feature type="transmembrane region" description="Helical" evidence="1">
    <location>
        <begin position="230"/>
        <end position="253"/>
    </location>
</feature>
<evidence type="ECO:0000313" key="4">
    <source>
        <dbReference type="Proteomes" id="UP000639051"/>
    </source>
</evidence>
<feature type="transmembrane region" description="Helical" evidence="1">
    <location>
        <begin position="164"/>
        <end position="185"/>
    </location>
</feature>
<feature type="transmembrane region" description="Helical" evidence="1">
    <location>
        <begin position="99"/>
        <end position="120"/>
    </location>
</feature>
<evidence type="ECO:0000259" key="2">
    <source>
        <dbReference type="Pfam" id="PF01569"/>
    </source>
</evidence>
<feature type="transmembrane region" description="Helical" evidence="1">
    <location>
        <begin position="197"/>
        <end position="224"/>
    </location>
</feature>
<comment type="caution">
    <text evidence="3">The sequence shown here is derived from an EMBL/GenBank/DDBJ whole genome shotgun (WGS) entry which is preliminary data.</text>
</comment>
<name>A0ABS1K8R0_9MICC</name>
<evidence type="ECO:0000313" key="3">
    <source>
        <dbReference type="EMBL" id="MBL0707277.1"/>
    </source>
</evidence>
<proteinExistence type="predicted"/>
<feature type="transmembrane region" description="Helical" evidence="1">
    <location>
        <begin position="140"/>
        <end position="158"/>
    </location>
</feature>
<sequence>MSGPGPGWAACAAPEETAVSARAPKAAALPVVRSSAFRGPPWKTGTVLSRPHSAAAAAPLEGRAVAVARVLSEVFQPPITVGAALLLSPAGSPGWPHTWWYGAIAALFTCVLPFAILIALVRSGRVVDHHVSERSQRTPVLAMSVVCVLAGFALLWFLRAPASVLAMVAAFIAGIAVLAVVSLGWKISGHASAASSAAVAVPLLFGPPWWPLLLVVPAVCWARVVLRAHTLAQVVAGAVFGPVVIVGLWQAFLAL</sequence>
<dbReference type="SUPFAM" id="SSF48317">
    <property type="entry name" value="Acid phosphatase/Vanadium-dependent haloperoxidase"/>
    <property type="match status" value="1"/>
</dbReference>
<dbReference type="Pfam" id="PF01569">
    <property type="entry name" value="PAP2"/>
    <property type="match status" value="1"/>
</dbReference>
<dbReference type="EMBL" id="JAERRC010000046">
    <property type="protein sequence ID" value="MBL0707277.1"/>
    <property type="molecule type" value="Genomic_DNA"/>
</dbReference>
<dbReference type="InterPro" id="IPR000326">
    <property type="entry name" value="PAP2/HPO"/>
</dbReference>
<keyword evidence="1" id="KW-1133">Transmembrane helix</keyword>
<reference evidence="3 4" key="1">
    <citation type="submission" date="2021-01" db="EMBL/GenBank/DDBJ databases">
        <title>Genome public.</title>
        <authorList>
            <person name="Liu C."/>
            <person name="Sun Q."/>
        </authorList>
    </citation>
    <scope>NUCLEOTIDE SEQUENCE [LARGE SCALE GENOMIC DNA]</scope>
    <source>
        <strain evidence="3 4">JC656</strain>
    </source>
</reference>
<feature type="domain" description="Phosphatidic acid phosphatase type 2/haloperoxidase" evidence="2">
    <location>
        <begin position="187"/>
        <end position="252"/>
    </location>
</feature>
<dbReference type="Gene3D" id="1.20.144.10">
    <property type="entry name" value="Phosphatidic acid phosphatase type 2/haloperoxidase"/>
    <property type="match status" value="1"/>
</dbReference>
<dbReference type="InterPro" id="IPR036938">
    <property type="entry name" value="PAP2/HPO_sf"/>
</dbReference>